<dbReference type="EMBL" id="JAKUCV010006115">
    <property type="protein sequence ID" value="KAJ4828659.1"/>
    <property type="molecule type" value="Genomic_DNA"/>
</dbReference>
<dbReference type="Proteomes" id="UP001141552">
    <property type="component" value="Unassembled WGS sequence"/>
</dbReference>
<protein>
    <submittedName>
        <fullName evidence="2">Uncharacterized protein</fullName>
    </submittedName>
</protein>
<dbReference type="AlphaFoldDB" id="A0A9Q0J530"/>
<keyword evidence="3" id="KW-1185">Reference proteome</keyword>
<accession>A0A9Q0J530</accession>
<comment type="caution">
    <text evidence="2">The sequence shown here is derived from an EMBL/GenBank/DDBJ whole genome shotgun (WGS) entry which is preliminary data.</text>
</comment>
<evidence type="ECO:0000313" key="2">
    <source>
        <dbReference type="EMBL" id="KAJ4828659.1"/>
    </source>
</evidence>
<feature type="region of interest" description="Disordered" evidence="1">
    <location>
        <begin position="1"/>
        <end position="27"/>
    </location>
</feature>
<reference evidence="2" key="2">
    <citation type="journal article" date="2023" name="Plants (Basel)">
        <title>Annotation of the Turnera subulata (Passifloraceae) Draft Genome Reveals the S-Locus Evolved after the Divergence of Turneroideae from Passifloroideae in a Stepwise Manner.</title>
        <authorList>
            <person name="Henning P.M."/>
            <person name="Roalson E.H."/>
            <person name="Mir W."/>
            <person name="McCubbin A.G."/>
            <person name="Shore J.S."/>
        </authorList>
    </citation>
    <scope>NUCLEOTIDE SEQUENCE</scope>
    <source>
        <strain evidence="2">F60SS</strain>
    </source>
</reference>
<reference evidence="2" key="1">
    <citation type="submission" date="2022-02" db="EMBL/GenBank/DDBJ databases">
        <authorList>
            <person name="Henning P.M."/>
            <person name="McCubbin A.G."/>
            <person name="Shore J.S."/>
        </authorList>
    </citation>
    <scope>NUCLEOTIDE SEQUENCE</scope>
    <source>
        <strain evidence="2">F60SS</strain>
        <tissue evidence="2">Leaves</tissue>
    </source>
</reference>
<gene>
    <name evidence="2" type="ORF">Tsubulata_019529</name>
</gene>
<evidence type="ECO:0000313" key="3">
    <source>
        <dbReference type="Proteomes" id="UP001141552"/>
    </source>
</evidence>
<sequence>MKFPEDGSYLGSNNSTKHLRQPAHNTQREVLSFTIRPGQTPASLRRGKHKTHARIPSHYILQTCGRLTT</sequence>
<evidence type="ECO:0000256" key="1">
    <source>
        <dbReference type="SAM" id="MobiDB-lite"/>
    </source>
</evidence>
<organism evidence="2 3">
    <name type="scientific">Turnera subulata</name>
    <dbReference type="NCBI Taxonomy" id="218843"/>
    <lineage>
        <taxon>Eukaryota</taxon>
        <taxon>Viridiplantae</taxon>
        <taxon>Streptophyta</taxon>
        <taxon>Embryophyta</taxon>
        <taxon>Tracheophyta</taxon>
        <taxon>Spermatophyta</taxon>
        <taxon>Magnoliopsida</taxon>
        <taxon>eudicotyledons</taxon>
        <taxon>Gunneridae</taxon>
        <taxon>Pentapetalae</taxon>
        <taxon>rosids</taxon>
        <taxon>fabids</taxon>
        <taxon>Malpighiales</taxon>
        <taxon>Passifloraceae</taxon>
        <taxon>Turnera</taxon>
    </lineage>
</organism>
<proteinExistence type="predicted"/>
<name>A0A9Q0J530_9ROSI</name>